<dbReference type="PANTHER" id="PTHR43220:SF18">
    <property type="entry name" value="TRANSMEMBRANE PROTEIN 41B"/>
    <property type="match status" value="1"/>
</dbReference>
<dbReference type="EMBL" id="HBFQ01034222">
    <property type="protein sequence ID" value="CAD8849769.1"/>
    <property type="molecule type" value="Transcribed_RNA"/>
</dbReference>
<dbReference type="AlphaFoldDB" id="A0A7S1ACG6"/>
<proteinExistence type="inferred from homology"/>
<reference evidence="8" key="1">
    <citation type="submission" date="2021-01" db="EMBL/GenBank/DDBJ databases">
        <authorList>
            <person name="Corre E."/>
            <person name="Pelletier E."/>
            <person name="Niang G."/>
            <person name="Scheremetjew M."/>
            <person name="Finn R."/>
            <person name="Kale V."/>
            <person name="Holt S."/>
            <person name="Cochrane G."/>
            <person name="Meng A."/>
            <person name="Brown T."/>
            <person name="Cohen L."/>
        </authorList>
    </citation>
    <scope>NUCLEOTIDE SEQUENCE</scope>
</reference>
<name>A0A7S1ACG6_NOCSC</name>
<evidence type="ECO:0000313" key="8">
    <source>
        <dbReference type="EMBL" id="CAD8849769.1"/>
    </source>
</evidence>
<keyword evidence="3 6" id="KW-1133">Transmembrane helix</keyword>
<comment type="subcellular location">
    <subcellularLocation>
        <location evidence="1">Membrane</location>
        <topology evidence="1">Multi-pass membrane protein</topology>
    </subcellularLocation>
</comment>
<evidence type="ECO:0000256" key="4">
    <source>
        <dbReference type="ARBA" id="ARBA00023136"/>
    </source>
</evidence>
<evidence type="ECO:0000259" key="7">
    <source>
        <dbReference type="Pfam" id="PF09335"/>
    </source>
</evidence>
<keyword evidence="2 6" id="KW-0812">Transmembrane</keyword>
<dbReference type="Pfam" id="PF09335">
    <property type="entry name" value="VTT_dom"/>
    <property type="match status" value="1"/>
</dbReference>
<feature type="transmembrane region" description="Helical" evidence="6">
    <location>
        <begin position="146"/>
        <end position="170"/>
    </location>
</feature>
<dbReference type="GO" id="GO:0000045">
    <property type="term" value="P:autophagosome assembly"/>
    <property type="evidence" value="ECO:0007669"/>
    <property type="project" value="TreeGrafter"/>
</dbReference>
<feature type="transmembrane region" description="Helical" evidence="6">
    <location>
        <begin position="197"/>
        <end position="214"/>
    </location>
</feature>
<feature type="transmembrane region" description="Helical" evidence="6">
    <location>
        <begin position="114"/>
        <end position="134"/>
    </location>
</feature>
<evidence type="ECO:0000256" key="3">
    <source>
        <dbReference type="ARBA" id="ARBA00022989"/>
    </source>
</evidence>
<feature type="domain" description="VTT" evidence="7">
    <location>
        <begin position="123"/>
        <end position="248"/>
    </location>
</feature>
<dbReference type="GO" id="GO:0016020">
    <property type="term" value="C:membrane"/>
    <property type="evidence" value="ECO:0007669"/>
    <property type="project" value="UniProtKB-SubCell"/>
</dbReference>
<protein>
    <recommendedName>
        <fullName evidence="7">VTT domain-containing protein</fullName>
    </recommendedName>
</protein>
<gene>
    <name evidence="8" type="ORF">NSCI0253_LOCUS24119</name>
</gene>
<accession>A0A7S1ACG6</accession>
<dbReference type="InterPro" id="IPR032816">
    <property type="entry name" value="VTT_dom"/>
</dbReference>
<dbReference type="PANTHER" id="PTHR43220">
    <property type="match status" value="1"/>
</dbReference>
<feature type="transmembrane region" description="Helical" evidence="6">
    <location>
        <begin position="268"/>
        <end position="285"/>
    </location>
</feature>
<evidence type="ECO:0000256" key="6">
    <source>
        <dbReference type="SAM" id="Phobius"/>
    </source>
</evidence>
<evidence type="ECO:0000256" key="1">
    <source>
        <dbReference type="ARBA" id="ARBA00004141"/>
    </source>
</evidence>
<evidence type="ECO:0000256" key="2">
    <source>
        <dbReference type="ARBA" id="ARBA00022692"/>
    </source>
</evidence>
<feature type="transmembrane region" description="Helical" evidence="6">
    <location>
        <begin position="226"/>
        <end position="247"/>
    </location>
</feature>
<dbReference type="InterPro" id="IPR045014">
    <property type="entry name" value="TM41A/B"/>
</dbReference>
<keyword evidence="4 6" id="KW-0472">Membrane</keyword>
<organism evidence="8">
    <name type="scientific">Noctiluca scintillans</name>
    <name type="common">Sea sparkle</name>
    <name type="synonym">Red tide dinoflagellate</name>
    <dbReference type="NCBI Taxonomy" id="2966"/>
    <lineage>
        <taxon>Eukaryota</taxon>
        <taxon>Sar</taxon>
        <taxon>Alveolata</taxon>
        <taxon>Dinophyceae</taxon>
        <taxon>Noctilucales</taxon>
        <taxon>Noctilucaceae</taxon>
        <taxon>Noctiluca</taxon>
    </lineage>
</organism>
<sequence length="308" mass="34145">MCSSQRNTVCHWREKFVLVSSHGMGLSLGQSLVLYALFMVLAVTGMYFFVQTAPPLPEAHCANIVTPMDVVRGRLVREPQESILGLWNCLREYKKDNWWHTTGGLWLAYTTFKVFGPFGAGTSMVLSILIGALYSEWAEPMSGYSLFAHLMGCSGEVCGGAGGWILSYFVGREILLHFAKSKMAALQEQMDKFEGSMFRYMFFIRVSPLFPNWFVNYATAIVGMPFSYFVMASVIAIQPATVMSIAMGGMLRDVGEKGLDLAMLAKRGGMMACTMGLLSLPLIPADDWKNGMKKMKALLGMAEKPKDH</sequence>
<feature type="transmembrane region" description="Helical" evidence="6">
    <location>
        <begin position="32"/>
        <end position="50"/>
    </location>
</feature>
<evidence type="ECO:0000256" key="5">
    <source>
        <dbReference type="ARBA" id="ARBA00025797"/>
    </source>
</evidence>
<comment type="similarity">
    <text evidence="5">Belongs to the TMEM41 family.</text>
</comment>